<dbReference type="Proteomes" id="UP000076408">
    <property type="component" value="Unassembled WGS sequence"/>
</dbReference>
<keyword evidence="2" id="KW-1185">Reference proteome</keyword>
<organism evidence="1 2">
    <name type="scientific">Anopheles stephensi</name>
    <name type="common">Indo-Pakistan malaria mosquito</name>
    <dbReference type="NCBI Taxonomy" id="30069"/>
    <lineage>
        <taxon>Eukaryota</taxon>
        <taxon>Metazoa</taxon>
        <taxon>Ecdysozoa</taxon>
        <taxon>Arthropoda</taxon>
        <taxon>Hexapoda</taxon>
        <taxon>Insecta</taxon>
        <taxon>Pterygota</taxon>
        <taxon>Neoptera</taxon>
        <taxon>Endopterygota</taxon>
        <taxon>Diptera</taxon>
        <taxon>Nematocera</taxon>
        <taxon>Culicoidea</taxon>
        <taxon>Culicidae</taxon>
        <taxon>Anophelinae</taxon>
        <taxon>Anopheles</taxon>
    </lineage>
</organism>
<proteinExistence type="predicted"/>
<dbReference type="GO" id="GO:0003729">
    <property type="term" value="F:mRNA binding"/>
    <property type="evidence" value="ECO:0007669"/>
    <property type="project" value="InterPro"/>
</dbReference>
<protein>
    <submittedName>
        <fullName evidence="1">Uncharacterized protein</fullName>
    </submittedName>
</protein>
<dbReference type="STRING" id="30069.A0A182Y388"/>
<evidence type="ECO:0000313" key="2">
    <source>
        <dbReference type="Proteomes" id="UP000076408"/>
    </source>
</evidence>
<dbReference type="VEuPathDB" id="VectorBase:ASTE001298"/>
<evidence type="ECO:0000313" key="1">
    <source>
        <dbReference type="EnsemblMetazoa" id="ASTEI02924-PA"/>
    </source>
</evidence>
<reference evidence="2" key="1">
    <citation type="journal article" date="2014" name="Genome Biol.">
        <title>Genome analysis of a major urban malaria vector mosquito, Anopheles stephensi.</title>
        <authorList>
            <person name="Jiang X."/>
            <person name="Peery A."/>
            <person name="Hall A.B."/>
            <person name="Sharma A."/>
            <person name="Chen X.G."/>
            <person name="Waterhouse R.M."/>
            <person name="Komissarov A."/>
            <person name="Riehle M.M."/>
            <person name="Shouche Y."/>
            <person name="Sharakhova M.V."/>
            <person name="Lawson D."/>
            <person name="Pakpour N."/>
            <person name="Arensburger P."/>
            <person name="Davidson V.L."/>
            <person name="Eiglmeier K."/>
            <person name="Emrich S."/>
            <person name="George P."/>
            <person name="Kennedy R.C."/>
            <person name="Mane S.P."/>
            <person name="Maslen G."/>
            <person name="Oringanje C."/>
            <person name="Qi Y."/>
            <person name="Settlage R."/>
            <person name="Tojo M."/>
            <person name="Tubio J.M."/>
            <person name="Unger M.F."/>
            <person name="Wang B."/>
            <person name="Vernick K.D."/>
            <person name="Ribeiro J.M."/>
            <person name="James A.A."/>
            <person name="Michel K."/>
            <person name="Riehle M.A."/>
            <person name="Luckhart S."/>
            <person name="Sharakhov I.V."/>
            <person name="Tu Z."/>
        </authorList>
    </citation>
    <scope>NUCLEOTIDE SEQUENCE [LARGE SCALE GENOMIC DNA]</scope>
    <source>
        <strain evidence="2">Indian</strain>
    </source>
</reference>
<dbReference type="EnsemblMetazoa" id="ASTEI02924-RA">
    <property type="protein sequence ID" value="ASTEI02924-PA"/>
    <property type="gene ID" value="ASTEI02924"/>
</dbReference>
<dbReference type="AlphaFoldDB" id="A0A182Y388"/>
<dbReference type="SUPFAM" id="SSF48371">
    <property type="entry name" value="ARM repeat"/>
    <property type="match status" value="1"/>
</dbReference>
<sequence>MENISSNYSVIKQCNELQLLNQHARALCEWLGEECPEVLGSILCALQTILNLMDVRQLTSPLKQLLLHLLPILKNRHEKVQENFTSLVGLIAQLALECVSASERMPICWTC</sequence>
<dbReference type="InterPro" id="IPR038737">
    <property type="entry name" value="SF3b_su1-like"/>
</dbReference>
<dbReference type="GO" id="GO:0000245">
    <property type="term" value="P:spliceosomal complex assembly"/>
    <property type="evidence" value="ECO:0007669"/>
    <property type="project" value="InterPro"/>
</dbReference>
<dbReference type="InterPro" id="IPR016024">
    <property type="entry name" value="ARM-type_fold"/>
</dbReference>
<accession>A0A182Y388</accession>
<name>A0A182Y388_ANOST</name>
<dbReference type="PANTHER" id="PTHR12097">
    <property type="entry name" value="SPLICING FACTOR 3B, SUBUNIT 1-RELATED"/>
    <property type="match status" value="1"/>
</dbReference>
<reference evidence="1" key="2">
    <citation type="submission" date="2020-05" db="UniProtKB">
        <authorList>
            <consortium name="EnsemblMetazoa"/>
        </authorList>
    </citation>
    <scope>IDENTIFICATION</scope>
    <source>
        <strain evidence="1">Indian</strain>
    </source>
</reference>
<dbReference type="VEuPathDB" id="VectorBase:ASTEI20_040690"/>
<dbReference type="VEuPathDB" id="VectorBase:ASTEI02924"/>